<dbReference type="InterPro" id="IPR053772">
    <property type="entry name" value="At1g61320/At1g61330-like"/>
</dbReference>
<evidence type="ECO:0000259" key="2">
    <source>
        <dbReference type="Pfam" id="PF00646"/>
    </source>
</evidence>
<organism evidence="4 5">
    <name type="scientific">Turnera subulata</name>
    <dbReference type="NCBI Taxonomy" id="218843"/>
    <lineage>
        <taxon>Eukaryota</taxon>
        <taxon>Viridiplantae</taxon>
        <taxon>Streptophyta</taxon>
        <taxon>Embryophyta</taxon>
        <taxon>Tracheophyta</taxon>
        <taxon>Spermatophyta</taxon>
        <taxon>Magnoliopsida</taxon>
        <taxon>eudicotyledons</taxon>
        <taxon>Gunneridae</taxon>
        <taxon>Pentapetalae</taxon>
        <taxon>rosids</taxon>
        <taxon>fabids</taxon>
        <taxon>Malpighiales</taxon>
        <taxon>Passifloraceae</taxon>
        <taxon>Turnera</taxon>
    </lineage>
</organism>
<dbReference type="SUPFAM" id="SSF81383">
    <property type="entry name" value="F-box domain"/>
    <property type="match status" value="1"/>
</dbReference>
<dbReference type="InterPro" id="IPR032675">
    <property type="entry name" value="LRR_dom_sf"/>
</dbReference>
<reference evidence="4" key="2">
    <citation type="journal article" date="2023" name="Plants (Basel)">
        <title>Annotation of the Turnera subulata (Passifloraceae) Draft Genome Reveals the S-Locus Evolved after the Divergence of Turneroideae from Passifloroideae in a Stepwise Manner.</title>
        <authorList>
            <person name="Henning P.M."/>
            <person name="Roalson E.H."/>
            <person name="Mir W."/>
            <person name="McCubbin A.G."/>
            <person name="Shore J.S."/>
        </authorList>
    </citation>
    <scope>NUCLEOTIDE SEQUENCE</scope>
    <source>
        <strain evidence="4">F60SS</strain>
    </source>
</reference>
<dbReference type="InterPro" id="IPR036047">
    <property type="entry name" value="F-box-like_dom_sf"/>
</dbReference>
<keyword evidence="1" id="KW-1133">Transmembrane helix</keyword>
<dbReference type="Proteomes" id="UP001141552">
    <property type="component" value="Unassembled WGS sequence"/>
</dbReference>
<comment type="caution">
    <text evidence="4">The sequence shown here is derived from an EMBL/GenBank/DDBJ whole genome shotgun (WGS) entry which is preliminary data.</text>
</comment>
<feature type="domain" description="At1g61320/AtMIF1 LRR" evidence="3">
    <location>
        <begin position="134"/>
        <end position="471"/>
    </location>
</feature>
<reference evidence="4" key="1">
    <citation type="submission" date="2022-02" db="EMBL/GenBank/DDBJ databases">
        <authorList>
            <person name="Henning P.M."/>
            <person name="McCubbin A.G."/>
            <person name="Shore J.S."/>
        </authorList>
    </citation>
    <scope>NUCLEOTIDE SEQUENCE</scope>
    <source>
        <strain evidence="4">F60SS</strain>
        <tissue evidence="4">Leaves</tissue>
    </source>
</reference>
<keyword evidence="5" id="KW-1185">Reference proteome</keyword>
<dbReference type="PANTHER" id="PTHR34145:SF28">
    <property type="entry name" value="F-BOX DOMAIN-CONTAINING PROTEIN"/>
    <property type="match status" value="1"/>
</dbReference>
<dbReference type="PANTHER" id="PTHR34145">
    <property type="entry name" value="OS02G0105600 PROTEIN"/>
    <property type="match status" value="1"/>
</dbReference>
<feature type="domain" description="F-box" evidence="2">
    <location>
        <begin position="58"/>
        <end position="92"/>
    </location>
</feature>
<gene>
    <name evidence="4" type="ORF">Tsubulata_032750</name>
</gene>
<feature type="transmembrane region" description="Helical" evidence="1">
    <location>
        <begin position="23"/>
        <end position="44"/>
    </location>
</feature>
<evidence type="ECO:0000313" key="4">
    <source>
        <dbReference type="EMBL" id="KAJ4826732.1"/>
    </source>
</evidence>
<name>A0A9Q0FAB9_9ROSI</name>
<sequence length="512" mass="58249">MREQGDLSATDFSSPPLPPRIRVLVSNTIFPHLLTFFILLLLHLCIKSRCEIMAQDLISELPDDVLGLIIGNLTLLESVMASMLSHRWNRISITRPDLVFDRSNMFLTPHSDESSEYCDCREYEGKFVRGVDQILRSYQGRNLRSFKVCFCLGSNSTDHIDRWISFAIGMGAEELSLGFYCDELYSPGFGHSIDQYGALTEGKYVFQLRNFVGSKANLKSLRLIACLLGQYSPDQFRFLQTLTLACTNLAQYDLPGMFACLLTLKTLTFERCTLPERLSLGSLLQLEDFLIMFTKGVKVVTVSNMNLVRIQDLYNSHFVFDLRRAPNLKQFRHLMTSKTLSWILTGLPSCCPALQSLAIVSTSDLVKHMPPTTAIFSKVTELCLIEREGSLYGTMAMDCILRGFPCLRELELWRRTEHPDSEEGKVVPKEYVHEHLKRVVMGGFRGTSSEIEGVIYLLTHTSVLERLVINPESNAVHPWYIKIRDVAWNQGEREKICERLQPFCKDGVLSVP</sequence>
<dbReference type="SUPFAM" id="SSF52058">
    <property type="entry name" value="L domain-like"/>
    <property type="match status" value="1"/>
</dbReference>
<dbReference type="Pfam" id="PF23622">
    <property type="entry name" value="LRR_At1g61320_AtMIF1"/>
    <property type="match status" value="1"/>
</dbReference>
<dbReference type="AlphaFoldDB" id="A0A9Q0FAB9"/>
<evidence type="ECO:0000256" key="1">
    <source>
        <dbReference type="SAM" id="Phobius"/>
    </source>
</evidence>
<evidence type="ECO:0000259" key="3">
    <source>
        <dbReference type="Pfam" id="PF23622"/>
    </source>
</evidence>
<dbReference type="InterPro" id="IPR055357">
    <property type="entry name" value="LRR_At1g61320_AtMIF1"/>
</dbReference>
<keyword evidence="1" id="KW-0812">Transmembrane</keyword>
<dbReference type="Gene3D" id="3.80.10.10">
    <property type="entry name" value="Ribonuclease Inhibitor"/>
    <property type="match status" value="1"/>
</dbReference>
<accession>A0A9Q0FAB9</accession>
<keyword evidence="1" id="KW-0472">Membrane</keyword>
<dbReference type="Pfam" id="PF00646">
    <property type="entry name" value="F-box"/>
    <property type="match status" value="1"/>
</dbReference>
<proteinExistence type="predicted"/>
<dbReference type="InterPro" id="IPR001810">
    <property type="entry name" value="F-box_dom"/>
</dbReference>
<evidence type="ECO:0000313" key="5">
    <source>
        <dbReference type="Proteomes" id="UP001141552"/>
    </source>
</evidence>
<dbReference type="EMBL" id="JAKUCV010006595">
    <property type="protein sequence ID" value="KAJ4826732.1"/>
    <property type="molecule type" value="Genomic_DNA"/>
</dbReference>
<evidence type="ECO:0008006" key="6">
    <source>
        <dbReference type="Google" id="ProtNLM"/>
    </source>
</evidence>
<dbReference type="OrthoDB" id="1744980at2759"/>
<protein>
    <recommendedName>
        <fullName evidence="6">F-box domain-containing protein</fullName>
    </recommendedName>
</protein>